<reference evidence="1" key="1">
    <citation type="submission" date="2019-10" db="EMBL/GenBank/DDBJ databases">
        <authorList>
            <consortium name="DOE Joint Genome Institute"/>
            <person name="Kuo A."/>
            <person name="Miyauchi S."/>
            <person name="Kiss E."/>
            <person name="Drula E."/>
            <person name="Kohler A."/>
            <person name="Sanchez-Garcia M."/>
            <person name="Andreopoulos B."/>
            <person name="Barry K.W."/>
            <person name="Bonito G."/>
            <person name="Buee M."/>
            <person name="Carver A."/>
            <person name="Chen C."/>
            <person name="Cichocki N."/>
            <person name="Clum A."/>
            <person name="Culley D."/>
            <person name="Crous P.W."/>
            <person name="Fauchery L."/>
            <person name="Girlanda M."/>
            <person name="Hayes R."/>
            <person name="Keri Z."/>
            <person name="LaButti K."/>
            <person name="Lipzen A."/>
            <person name="Lombard V."/>
            <person name="Magnuson J."/>
            <person name="Maillard F."/>
            <person name="Morin E."/>
            <person name="Murat C."/>
            <person name="Nolan M."/>
            <person name="Ohm R."/>
            <person name="Pangilinan J."/>
            <person name="Pereira M."/>
            <person name="Perotto S."/>
            <person name="Peter M."/>
            <person name="Riley R."/>
            <person name="Sitrit Y."/>
            <person name="Stielow B."/>
            <person name="Szollosi G."/>
            <person name="Zifcakova L."/>
            <person name="Stursova M."/>
            <person name="Spatafora J.W."/>
            <person name="Tedersoo L."/>
            <person name="Vaario L.-M."/>
            <person name="Yamada A."/>
            <person name="Yan M."/>
            <person name="Wang P."/>
            <person name="Xu J."/>
            <person name="Bruns T."/>
            <person name="Baldrian P."/>
            <person name="Vilgalys R."/>
            <person name="Henrissat B."/>
            <person name="Grigoriev I.V."/>
            <person name="Hibbett D."/>
            <person name="Nagy L.G."/>
            <person name="Martin F.M."/>
        </authorList>
    </citation>
    <scope>NUCLEOTIDE SEQUENCE</scope>
    <source>
        <strain evidence="1">Prilba</strain>
    </source>
</reference>
<reference evidence="1" key="2">
    <citation type="journal article" date="2020" name="Nat. Commun.">
        <title>Large-scale genome sequencing of mycorrhizal fungi provides insights into the early evolution of symbiotic traits.</title>
        <authorList>
            <person name="Miyauchi S."/>
            <person name="Kiss E."/>
            <person name="Kuo A."/>
            <person name="Drula E."/>
            <person name="Kohler A."/>
            <person name="Sanchez-Garcia M."/>
            <person name="Morin E."/>
            <person name="Andreopoulos B."/>
            <person name="Barry K.W."/>
            <person name="Bonito G."/>
            <person name="Buee M."/>
            <person name="Carver A."/>
            <person name="Chen C."/>
            <person name="Cichocki N."/>
            <person name="Clum A."/>
            <person name="Culley D."/>
            <person name="Crous P.W."/>
            <person name="Fauchery L."/>
            <person name="Girlanda M."/>
            <person name="Hayes R.D."/>
            <person name="Keri Z."/>
            <person name="LaButti K."/>
            <person name="Lipzen A."/>
            <person name="Lombard V."/>
            <person name="Magnuson J."/>
            <person name="Maillard F."/>
            <person name="Murat C."/>
            <person name="Nolan M."/>
            <person name="Ohm R.A."/>
            <person name="Pangilinan J."/>
            <person name="Pereira M.F."/>
            <person name="Perotto S."/>
            <person name="Peter M."/>
            <person name="Pfister S."/>
            <person name="Riley R."/>
            <person name="Sitrit Y."/>
            <person name="Stielow J.B."/>
            <person name="Szollosi G."/>
            <person name="Zifcakova L."/>
            <person name="Stursova M."/>
            <person name="Spatafora J.W."/>
            <person name="Tedersoo L."/>
            <person name="Vaario L.M."/>
            <person name="Yamada A."/>
            <person name="Yan M."/>
            <person name="Wang P."/>
            <person name="Xu J."/>
            <person name="Bruns T."/>
            <person name="Baldrian P."/>
            <person name="Vilgalys R."/>
            <person name="Dunand C."/>
            <person name="Henrissat B."/>
            <person name="Grigoriev I.V."/>
            <person name="Hibbett D."/>
            <person name="Nagy L.G."/>
            <person name="Martin F.M."/>
        </authorList>
    </citation>
    <scope>NUCLEOTIDE SEQUENCE</scope>
    <source>
        <strain evidence="1">Prilba</strain>
    </source>
</reference>
<comment type="caution">
    <text evidence="1">The sequence shown here is derived from an EMBL/GenBank/DDBJ whole genome shotgun (WGS) entry which is preliminary data.</text>
</comment>
<dbReference type="OrthoDB" id="3235279at2759"/>
<sequence>MTFFPNPQFRHDKMRASTAVTIFCLATSIAPSSATLSKQTKRKLDYKQVAAYGAVAGVLNMLVSTEIASDYASIVKGTNPHSGDSSNARRDVLKLVDARINQELASREYMRAALMALDDLD</sequence>
<dbReference type="AlphaFoldDB" id="A0A9P5MZ05"/>
<evidence type="ECO:0000313" key="2">
    <source>
        <dbReference type="Proteomes" id="UP000759537"/>
    </source>
</evidence>
<organism evidence="1 2">
    <name type="scientific">Russula ochroleuca</name>
    <dbReference type="NCBI Taxonomy" id="152965"/>
    <lineage>
        <taxon>Eukaryota</taxon>
        <taxon>Fungi</taxon>
        <taxon>Dikarya</taxon>
        <taxon>Basidiomycota</taxon>
        <taxon>Agaricomycotina</taxon>
        <taxon>Agaricomycetes</taxon>
        <taxon>Russulales</taxon>
        <taxon>Russulaceae</taxon>
        <taxon>Russula</taxon>
    </lineage>
</organism>
<keyword evidence="2" id="KW-1185">Reference proteome</keyword>
<dbReference type="Proteomes" id="UP000759537">
    <property type="component" value="Unassembled WGS sequence"/>
</dbReference>
<gene>
    <name evidence="1" type="ORF">DFH94DRAFT_690577</name>
</gene>
<accession>A0A9P5MZ05</accession>
<evidence type="ECO:0000313" key="1">
    <source>
        <dbReference type="EMBL" id="KAF8482375.1"/>
    </source>
</evidence>
<protein>
    <submittedName>
        <fullName evidence="1">Uncharacterized protein</fullName>
    </submittedName>
</protein>
<name>A0A9P5MZ05_9AGAM</name>
<dbReference type="EMBL" id="WHVB01000005">
    <property type="protein sequence ID" value="KAF8482375.1"/>
    <property type="molecule type" value="Genomic_DNA"/>
</dbReference>
<proteinExistence type="predicted"/>